<proteinExistence type="predicted"/>
<comment type="caution">
    <text evidence="2">The sequence shown here is derived from an EMBL/GenBank/DDBJ whole genome shotgun (WGS) entry which is preliminary data.</text>
</comment>
<keyword evidence="1" id="KW-0812">Transmembrane</keyword>
<keyword evidence="3" id="KW-1185">Reference proteome</keyword>
<organism evidence="2 3">
    <name type="scientific">Dermatophagoides pteronyssinus</name>
    <name type="common">European house dust mite</name>
    <dbReference type="NCBI Taxonomy" id="6956"/>
    <lineage>
        <taxon>Eukaryota</taxon>
        <taxon>Metazoa</taxon>
        <taxon>Ecdysozoa</taxon>
        <taxon>Arthropoda</taxon>
        <taxon>Chelicerata</taxon>
        <taxon>Arachnida</taxon>
        <taxon>Acari</taxon>
        <taxon>Acariformes</taxon>
        <taxon>Sarcoptiformes</taxon>
        <taxon>Astigmata</taxon>
        <taxon>Psoroptidia</taxon>
        <taxon>Analgoidea</taxon>
        <taxon>Pyroglyphidae</taxon>
        <taxon>Dermatophagoidinae</taxon>
        <taxon>Dermatophagoides</taxon>
    </lineage>
</organism>
<reference evidence="2 3" key="2">
    <citation type="journal article" date="2022" name="Mol. Biol. Evol.">
        <title>Comparative Genomics Reveals Insights into the Divergent Evolution of Astigmatic Mites and Household Pest Adaptations.</title>
        <authorList>
            <person name="Xiong Q."/>
            <person name="Wan A.T."/>
            <person name="Liu X."/>
            <person name="Fung C.S."/>
            <person name="Xiao X."/>
            <person name="Malainual N."/>
            <person name="Hou J."/>
            <person name="Wang L."/>
            <person name="Wang M."/>
            <person name="Yang K.Y."/>
            <person name="Cui Y."/>
            <person name="Leung E.L."/>
            <person name="Nong W."/>
            <person name="Shin S.K."/>
            <person name="Au S.W."/>
            <person name="Jeong K.Y."/>
            <person name="Chew F.T."/>
            <person name="Hui J.H."/>
            <person name="Leung T.F."/>
            <person name="Tungtrongchitr A."/>
            <person name="Zhong N."/>
            <person name="Liu Z."/>
            <person name="Tsui S.K."/>
        </authorList>
    </citation>
    <scope>NUCLEOTIDE SEQUENCE [LARGE SCALE GENOMIC DNA]</scope>
    <source>
        <tissue evidence="2">Whole mite body</tissue>
    </source>
</reference>
<feature type="non-terminal residue" evidence="2">
    <location>
        <position position="31"/>
    </location>
</feature>
<evidence type="ECO:0000256" key="1">
    <source>
        <dbReference type="SAM" id="Phobius"/>
    </source>
</evidence>
<dbReference type="Proteomes" id="UP000887458">
    <property type="component" value="Unassembled WGS sequence"/>
</dbReference>
<keyword evidence="1" id="KW-1133">Transmembrane helix</keyword>
<reference evidence="2 3" key="1">
    <citation type="journal article" date="2018" name="J. Allergy Clin. Immunol.">
        <title>High-quality assembly of Dermatophagoides pteronyssinus genome and transcriptome reveals a wide range of novel allergens.</title>
        <authorList>
            <person name="Liu X.Y."/>
            <person name="Yang K.Y."/>
            <person name="Wang M.Q."/>
            <person name="Kwok J.S."/>
            <person name="Zeng X."/>
            <person name="Yang Z."/>
            <person name="Xiao X.J."/>
            <person name="Lau C.P."/>
            <person name="Li Y."/>
            <person name="Huang Z.M."/>
            <person name="Ba J.G."/>
            <person name="Yim A.K."/>
            <person name="Ouyang C.Y."/>
            <person name="Ngai S.M."/>
            <person name="Chan T.F."/>
            <person name="Leung E.L."/>
            <person name="Liu L."/>
            <person name="Liu Z.G."/>
            <person name="Tsui S.K."/>
        </authorList>
    </citation>
    <scope>NUCLEOTIDE SEQUENCE [LARGE SCALE GENOMIC DNA]</scope>
    <source>
        <strain evidence="2">Derp</strain>
    </source>
</reference>
<feature type="transmembrane region" description="Helical" evidence="1">
    <location>
        <begin position="12"/>
        <end position="29"/>
    </location>
</feature>
<evidence type="ECO:0000313" key="3">
    <source>
        <dbReference type="Proteomes" id="UP000887458"/>
    </source>
</evidence>
<dbReference type="EMBL" id="NJHN03000095">
    <property type="protein sequence ID" value="KAH9416062.1"/>
    <property type="molecule type" value="Genomic_DNA"/>
</dbReference>
<sequence>MKKPIPENQMMIMAVVVLVVMIKIPQHLLTS</sequence>
<keyword evidence="1" id="KW-0472">Membrane</keyword>
<name>A0ABQ8J0G1_DERPT</name>
<gene>
    <name evidence="2" type="ORF">DERP_000558</name>
</gene>
<protein>
    <submittedName>
        <fullName evidence="2">Uncharacterized protein</fullName>
    </submittedName>
</protein>
<evidence type="ECO:0000313" key="2">
    <source>
        <dbReference type="EMBL" id="KAH9416062.1"/>
    </source>
</evidence>
<accession>A0ABQ8J0G1</accession>